<dbReference type="Proteomes" id="UP000316096">
    <property type="component" value="Unassembled WGS sequence"/>
</dbReference>
<feature type="transmembrane region" description="Helical" evidence="1">
    <location>
        <begin position="12"/>
        <end position="30"/>
    </location>
</feature>
<gene>
    <name evidence="2" type="ORF">FB559_3319</name>
</gene>
<comment type="caution">
    <text evidence="2">The sequence shown here is derived from an EMBL/GenBank/DDBJ whole genome shotgun (WGS) entry which is preliminary data.</text>
</comment>
<evidence type="ECO:0000313" key="3">
    <source>
        <dbReference type="Proteomes" id="UP000316096"/>
    </source>
</evidence>
<evidence type="ECO:0000256" key="1">
    <source>
        <dbReference type="SAM" id="Phobius"/>
    </source>
</evidence>
<keyword evidence="1" id="KW-0472">Membrane</keyword>
<keyword evidence="3" id="KW-1185">Reference proteome</keyword>
<keyword evidence="1" id="KW-1133">Transmembrane helix</keyword>
<protein>
    <submittedName>
        <fullName evidence="2">Uncharacterized protein</fullName>
    </submittedName>
</protein>
<sequence length="324" mass="35725">MRKLAKILGEADTVLALTISIIAGVLGLTSVTSASVTQNAILVTLGILSISILRDRWRRSDAIERTVSVLQNFTSAATEIEQVKSILEQVQVALASQSLTHILTTAEQVASEHTQARESSGRWLFRGGTGTYIRAVTLPGLIKSARRERRPLHVRLEILDPTNEDVCERYARFRSSVSPLPDGTGQVWTTQRTQLESYATLLAACWYQADYTLLDIKVGLVGTMGIFRYDLSDSRLVITQDDGFAMVVPQEGLLYSSYETELRTSFEQARHVQLDAAKQIRLSSEPTVGEAVDLFKAIGVPLVVSHDLIADIITKAIHAQNPYI</sequence>
<dbReference type="AlphaFoldDB" id="A0A543CLE2"/>
<organism evidence="2 3">
    <name type="scientific">Actinoallomurus bryophytorum</name>
    <dbReference type="NCBI Taxonomy" id="1490222"/>
    <lineage>
        <taxon>Bacteria</taxon>
        <taxon>Bacillati</taxon>
        <taxon>Actinomycetota</taxon>
        <taxon>Actinomycetes</taxon>
        <taxon>Streptosporangiales</taxon>
        <taxon>Thermomonosporaceae</taxon>
        <taxon>Actinoallomurus</taxon>
    </lineage>
</organism>
<proteinExistence type="predicted"/>
<evidence type="ECO:0000313" key="2">
    <source>
        <dbReference type="EMBL" id="TQL97717.1"/>
    </source>
</evidence>
<accession>A0A543CLE2</accession>
<name>A0A543CLE2_9ACTN</name>
<keyword evidence="1" id="KW-0812">Transmembrane</keyword>
<dbReference type="EMBL" id="VFOZ01000001">
    <property type="protein sequence ID" value="TQL97717.1"/>
    <property type="molecule type" value="Genomic_DNA"/>
</dbReference>
<reference evidence="2 3" key="1">
    <citation type="submission" date="2019-06" db="EMBL/GenBank/DDBJ databases">
        <title>Sequencing the genomes of 1000 actinobacteria strains.</title>
        <authorList>
            <person name="Klenk H.-P."/>
        </authorList>
    </citation>
    <scope>NUCLEOTIDE SEQUENCE [LARGE SCALE GENOMIC DNA]</scope>
    <source>
        <strain evidence="2 3">DSM 102200</strain>
    </source>
</reference>
<feature type="transmembrane region" description="Helical" evidence="1">
    <location>
        <begin position="36"/>
        <end position="53"/>
    </location>
</feature>